<name>A0ABS7T2I4_9GAMM</name>
<comment type="caution">
    <text evidence="3">The sequence shown here is derived from an EMBL/GenBank/DDBJ whole genome shotgun (WGS) entry which is preliminary data.</text>
</comment>
<evidence type="ECO:0000256" key="1">
    <source>
        <dbReference type="ARBA" id="ARBA00022908"/>
    </source>
</evidence>
<dbReference type="CDD" id="cd00397">
    <property type="entry name" value="DNA_BRE_C"/>
    <property type="match status" value="1"/>
</dbReference>
<dbReference type="PANTHER" id="PTHR30349">
    <property type="entry name" value="PHAGE INTEGRASE-RELATED"/>
    <property type="match status" value="1"/>
</dbReference>
<evidence type="ECO:0008006" key="5">
    <source>
        <dbReference type="Google" id="ProtNLM"/>
    </source>
</evidence>
<evidence type="ECO:0000256" key="2">
    <source>
        <dbReference type="ARBA" id="ARBA00023172"/>
    </source>
</evidence>
<dbReference type="InterPro" id="IPR013762">
    <property type="entry name" value="Integrase-like_cat_sf"/>
</dbReference>
<dbReference type="InterPro" id="IPR011010">
    <property type="entry name" value="DNA_brk_join_enz"/>
</dbReference>
<evidence type="ECO:0000313" key="3">
    <source>
        <dbReference type="EMBL" id="MBZ4038082.1"/>
    </source>
</evidence>
<evidence type="ECO:0000313" key="4">
    <source>
        <dbReference type="Proteomes" id="UP001430954"/>
    </source>
</evidence>
<accession>A0ABS7T2I4</accession>
<dbReference type="InterPro" id="IPR050090">
    <property type="entry name" value="Tyrosine_recombinase_XerCD"/>
</dbReference>
<dbReference type="SUPFAM" id="SSF56349">
    <property type="entry name" value="DNA breaking-rejoining enzymes"/>
    <property type="match status" value="1"/>
</dbReference>
<dbReference type="Gene3D" id="1.10.443.10">
    <property type="entry name" value="Intergrase catalytic core"/>
    <property type="match status" value="1"/>
</dbReference>
<proteinExistence type="predicted"/>
<dbReference type="RefSeq" id="WP_223674296.1">
    <property type="nucleotide sequence ID" value="NZ_JAINZW010000001.1"/>
</dbReference>
<protein>
    <recommendedName>
        <fullName evidence="5">Tyr recombinase domain-containing protein</fullName>
    </recommendedName>
</protein>
<dbReference type="PANTHER" id="PTHR30349:SF64">
    <property type="entry name" value="PROPHAGE INTEGRASE INTD-RELATED"/>
    <property type="match status" value="1"/>
</dbReference>
<keyword evidence="1" id="KW-0229">DNA integration</keyword>
<dbReference type="EMBL" id="JAINZW010000001">
    <property type="protein sequence ID" value="MBZ4038082.1"/>
    <property type="molecule type" value="Genomic_DNA"/>
</dbReference>
<keyword evidence="2" id="KW-0233">DNA recombination</keyword>
<dbReference type="Proteomes" id="UP001430954">
    <property type="component" value="Unassembled WGS sequence"/>
</dbReference>
<gene>
    <name evidence="3" type="ORF">K6753_00845</name>
</gene>
<sequence>MARLEYIRLPLERALVEEDVVHFVRQEVVDPRTRLRIPVTAERVPQLVWQRGEIWGEANIWLLRRARLLLGGQLKEETIGANGKDLLAYANWLEDAGKEWWQCPLQDDERPLNLYRGFLVSSSGAEVPDPNGQTGKTPRPGKLSPLLASRRMATVKAFYQWLIAEEILSPGFPLWSEQKVRIPYEDAFGFRRHVEAVQTSLDIKVRKRQSEDGLEEGLQPVSLEVRDAILDLAHRRCSIELFFMLSLGFWSGLRLGSICDLKIQTLENALAIQNCAALKHLSIGPQANPPVQMKLAQNSTGIVIPTRLLDDLMDYAVGLDRGKRVALAKPQHKHLLFLTKHGNPYGPQGSDRSPTVNGEMSRLKRLARGEGLNIDTFTFHWSRATFATMWAKVARNQGHLHEFLPTLKRMLAHKHDRTTWRYIRWAEREEVRAAVMDEFTQTMFGRFYTAVEEQDA</sequence>
<organism evidence="3 4">
    <name type="scientific">Novilysobacter selenitireducens</name>
    <dbReference type="NCBI Taxonomy" id="2872639"/>
    <lineage>
        <taxon>Bacteria</taxon>
        <taxon>Pseudomonadati</taxon>
        <taxon>Pseudomonadota</taxon>
        <taxon>Gammaproteobacteria</taxon>
        <taxon>Lysobacterales</taxon>
        <taxon>Lysobacteraceae</taxon>
        <taxon>Novilysobacter</taxon>
    </lineage>
</organism>
<keyword evidence="4" id="KW-1185">Reference proteome</keyword>
<reference evidence="3 4" key="1">
    <citation type="submission" date="2021-09" db="EMBL/GenBank/DDBJ databases">
        <title>Lysobacter sp. 13A isolated from the river sediment.</title>
        <authorList>
            <person name="Liu H."/>
            <person name="Li S."/>
            <person name="Mao S."/>
        </authorList>
    </citation>
    <scope>NUCLEOTIDE SEQUENCE [LARGE SCALE GENOMIC DNA]</scope>
    <source>
        <strain evidence="3 4">13A</strain>
    </source>
</reference>